<proteinExistence type="predicted"/>
<protein>
    <recommendedName>
        <fullName evidence="4">Transmembrane protein</fullName>
    </recommendedName>
</protein>
<keyword evidence="1" id="KW-1133">Transmembrane helix</keyword>
<evidence type="ECO:0000313" key="2">
    <source>
        <dbReference type="EMBL" id="OTG03195.1"/>
    </source>
</evidence>
<keyword evidence="1" id="KW-0812">Transmembrane</keyword>
<keyword evidence="1" id="KW-0472">Membrane</keyword>
<sequence length="59" mass="6940">MCSLATSMLRCERFELSTRIVLGLRIVCIVSLLLLLWWLDLWLCWDGNVRPWIKSRSSS</sequence>
<accession>A0A251SWG4</accession>
<evidence type="ECO:0000313" key="3">
    <source>
        <dbReference type="Proteomes" id="UP000215914"/>
    </source>
</evidence>
<organism evidence="2 3">
    <name type="scientific">Helianthus annuus</name>
    <name type="common">Common sunflower</name>
    <dbReference type="NCBI Taxonomy" id="4232"/>
    <lineage>
        <taxon>Eukaryota</taxon>
        <taxon>Viridiplantae</taxon>
        <taxon>Streptophyta</taxon>
        <taxon>Embryophyta</taxon>
        <taxon>Tracheophyta</taxon>
        <taxon>Spermatophyta</taxon>
        <taxon>Magnoliopsida</taxon>
        <taxon>eudicotyledons</taxon>
        <taxon>Gunneridae</taxon>
        <taxon>Pentapetalae</taxon>
        <taxon>asterids</taxon>
        <taxon>campanulids</taxon>
        <taxon>Asterales</taxon>
        <taxon>Asteraceae</taxon>
        <taxon>Asteroideae</taxon>
        <taxon>Heliantheae alliance</taxon>
        <taxon>Heliantheae</taxon>
        <taxon>Helianthus</taxon>
    </lineage>
</organism>
<dbReference type="AlphaFoldDB" id="A0A251SWG4"/>
<dbReference type="Proteomes" id="UP000215914">
    <property type="component" value="Chromosome 13"/>
</dbReference>
<feature type="transmembrane region" description="Helical" evidence="1">
    <location>
        <begin position="20"/>
        <end position="39"/>
    </location>
</feature>
<dbReference type="InParanoid" id="A0A251SWG4"/>
<evidence type="ECO:0000256" key="1">
    <source>
        <dbReference type="SAM" id="Phobius"/>
    </source>
</evidence>
<gene>
    <name evidence="2" type="ORF">HannXRQ_Chr13g0421421</name>
</gene>
<keyword evidence="3" id="KW-1185">Reference proteome</keyword>
<evidence type="ECO:0008006" key="4">
    <source>
        <dbReference type="Google" id="ProtNLM"/>
    </source>
</evidence>
<reference evidence="3" key="1">
    <citation type="journal article" date="2017" name="Nature">
        <title>The sunflower genome provides insights into oil metabolism, flowering and Asterid evolution.</title>
        <authorList>
            <person name="Badouin H."/>
            <person name="Gouzy J."/>
            <person name="Grassa C.J."/>
            <person name="Murat F."/>
            <person name="Staton S.E."/>
            <person name="Cottret L."/>
            <person name="Lelandais-Briere C."/>
            <person name="Owens G.L."/>
            <person name="Carrere S."/>
            <person name="Mayjonade B."/>
            <person name="Legrand L."/>
            <person name="Gill N."/>
            <person name="Kane N.C."/>
            <person name="Bowers J.E."/>
            <person name="Hubner S."/>
            <person name="Bellec A."/>
            <person name="Berard A."/>
            <person name="Berges H."/>
            <person name="Blanchet N."/>
            <person name="Boniface M.C."/>
            <person name="Brunel D."/>
            <person name="Catrice O."/>
            <person name="Chaidir N."/>
            <person name="Claudel C."/>
            <person name="Donnadieu C."/>
            <person name="Faraut T."/>
            <person name="Fievet G."/>
            <person name="Helmstetter N."/>
            <person name="King M."/>
            <person name="Knapp S.J."/>
            <person name="Lai Z."/>
            <person name="Le Paslier M.C."/>
            <person name="Lippi Y."/>
            <person name="Lorenzon L."/>
            <person name="Mandel J.R."/>
            <person name="Marage G."/>
            <person name="Marchand G."/>
            <person name="Marquand E."/>
            <person name="Bret-Mestries E."/>
            <person name="Morien E."/>
            <person name="Nambeesan S."/>
            <person name="Nguyen T."/>
            <person name="Pegot-Espagnet P."/>
            <person name="Pouilly N."/>
            <person name="Raftis F."/>
            <person name="Sallet E."/>
            <person name="Schiex T."/>
            <person name="Thomas J."/>
            <person name="Vandecasteele C."/>
            <person name="Vares D."/>
            <person name="Vear F."/>
            <person name="Vautrin S."/>
            <person name="Crespi M."/>
            <person name="Mangin B."/>
            <person name="Burke J.M."/>
            <person name="Salse J."/>
            <person name="Munos S."/>
            <person name="Vincourt P."/>
            <person name="Rieseberg L.H."/>
            <person name="Langlade N.B."/>
        </authorList>
    </citation>
    <scope>NUCLEOTIDE SEQUENCE [LARGE SCALE GENOMIC DNA]</scope>
    <source>
        <strain evidence="3">cv. SF193</strain>
    </source>
</reference>
<dbReference type="EMBL" id="CM007902">
    <property type="protein sequence ID" value="OTG03195.1"/>
    <property type="molecule type" value="Genomic_DNA"/>
</dbReference>
<name>A0A251SWG4_HELAN</name>